<evidence type="ECO:0000313" key="3">
    <source>
        <dbReference type="EMBL" id="SFE99072.1"/>
    </source>
</evidence>
<name>A0A1I2F152_9MICO</name>
<reference evidence="4" key="1">
    <citation type="submission" date="2016-10" db="EMBL/GenBank/DDBJ databases">
        <authorList>
            <person name="Varghese N."/>
            <person name="Submissions S."/>
        </authorList>
    </citation>
    <scope>NUCLEOTIDE SEQUENCE [LARGE SCALE GENOMIC DNA]</scope>
    <source>
        <strain evidence="4">DSM 19083</strain>
    </source>
</reference>
<dbReference type="InterPro" id="IPR013538">
    <property type="entry name" value="ASHA1/2-like_C"/>
</dbReference>
<gene>
    <name evidence="3" type="ORF">SAMN04488035_1066</name>
</gene>
<dbReference type="CDD" id="cd07814">
    <property type="entry name" value="SRPBCC_CalC_Aha1-like"/>
    <property type="match status" value="1"/>
</dbReference>
<dbReference type="RefSeq" id="WP_093375911.1">
    <property type="nucleotide sequence ID" value="NZ_BNAN01000002.1"/>
</dbReference>
<dbReference type="SUPFAM" id="SSF55961">
    <property type="entry name" value="Bet v1-like"/>
    <property type="match status" value="1"/>
</dbReference>
<evidence type="ECO:0000313" key="4">
    <source>
        <dbReference type="Proteomes" id="UP000198520"/>
    </source>
</evidence>
<dbReference type="Gene3D" id="3.30.530.20">
    <property type="match status" value="1"/>
</dbReference>
<accession>A0A1I2F152</accession>
<feature type="domain" description="Activator of Hsp90 ATPase homologue 1/2-like C-terminal" evidence="2">
    <location>
        <begin position="19"/>
        <end position="138"/>
    </location>
</feature>
<keyword evidence="4" id="KW-1185">Reference proteome</keyword>
<dbReference type="Pfam" id="PF08327">
    <property type="entry name" value="AHSA1"/>
    <property type="match status" value="1"/>
</dbReference>
<dbReference type="AlphaFoldDB" id="A0A1I2F152"/>
<dbReference type="Proteomes" id="UP000198520">
    <property type="component" value="Unassembled WGS sequence"/>
</dbReference>
<dbReference type="InterPro" id="IPR023393">
    <property type="entry name" value="START-like_dom_sf"/>
</dbReference>
<comment type="similarity">
    <text evidence="1">Belongs to the AHA1 family.</text>
</comment>
<evidence type="ECO:0000256" key="1">
    <source>
        <dbReference type="ARBA" id="ARBA00006817"/>
    </source>
</evidence>
<organism evidence="3 4">
    <name type="scientific">Flavimobilis marinus</name>
    <dbReference type="NCBI Taxonomy" id="285351"/>
    <lineage>
        <taxon>Bacteria</taxon>
        <taxon>Bacillati</taxon>
        <taxon>Actinomycetota</taxon>
        <taxon>Actinomycetes</taxon>
        <taxon>Micrococcales</taxon>
        <taxon>Jonesiaceae</taxon>
        <taxon>Flavimobilis</taxon>
    </lineage>
</organism>
<evidence type="ECO:0000259" key="2">
    <source>
        <dbReference type="Pfam" id="PF08327"/>
    </source>
</evidence>
<dbReference type="STRING" id="285351.SAMN04488035_1066"/>
<protein>
    <submittedName>
        <fullName evidence="3">Uncharacterized conserved protein YndB, AHSA1/START domain</fullName>
    </submittedName>
</protein>
<dbReference type="EMBL" id="FONZ01000002">
    <property type="protein sequence ID" value="SFE99072.1"/>
    <property type="molecule type" value="Genomic_DNA"/>
</dbReference>
<sequence>MTAPDDGADVLRVEQAVAAPASVVWTSLTTERAAWWSEMSFDAEPGAEVVERWSEGDSEHVATGTVLSVEPERALSFEWTEPGWPTSLQVRITLHDDGPDTRLELTEEGFTALEDGTGIRAAHVEGWTMLLSQLAQHAERRETGLGGL</sequence>
<dbReference type="OrthoDB" id="8117292at2"/>
<proteinExistence type="inferred from homology"/>